<keyword evidence="2" id="KW-1185">Reference proteome</keyword>
<sequence>MNGMDKNSDNSDKTIFKVKFLGEYHDFVIDWSDESHEYKQVQLFKQLESITGIANKHICQVDLEADNQDGFLTENPEYYYSSVLQNDFTKDRIYNQYIHDDEILVLSYHPVYASSRVNNYLYTFYVLRNENMILEGVCTPSARYCPHIQSRTVFNKRKYVFSDEFQSKIIDCIVSSISSSVERFLMEFNVQQYSRLTCTETPEYRLDPSRPRVRLYLRTRG</sequence>
<accession>T1KN47</accession>
<dbReference type="KEGG" id="tut:107365660"/>
<reference evidence="2" key="1">
    <citation type="submission" date="2011-08" db="EMBL/GenBank/DDBJ databases">
        <authorList>
            <person name="Rombauts S."/>
        </authorList>
    </citation>
    <scope>NUCLEOTIDE SEQUENCE</scope>
    <source>
        <strain evidence="2">London</strain>
    </source>
</reference>
<reference evidence="1" key="2">
    <citation type="submission" date="2015-06" db="UniProtKB">
        <authorList>
            <consortium name="EnsemblMetazoa"/>
        </authorList>
    </citation>
    <scope>IDENTIFICATION</scope>
</reference>
<evidence type="ECO:0000313" key="2">
    <source>
        <dbReference type="Proteomes" id="UP000015104"/>
    </source>
</evidence>
<dbReference type="EMBL" id="CAEY01000250">
    <property type="status" value="NOT_ANNOTATED_CDS"/>
    <property type="molecule type" value="Genomic_DNA"/>
</dbReference>
<evidence type="ECO:0000313" key="1">
    <source>
        <dbReference type="EnsemblMetazoa" id="tetur15g03950.1"/>
    </source>
</evidence>
<name>T1KN47_TETUR</name>
<proteinExistence type="predicted"/>
<dbReference type="Proteomes" id="UP000015104">
    <property type="component" value="Unassembled WGS sequence"/>
</dbReference>
<protein>
    <submittedName>
        <fullName evidence="1">Uncharacterized protein</fullName>
    </submittedName>
</protein>
<organism evidence="1 2">
    <name type="scientific">Tetranychus urticae</name>
    <name type="common">Two-spotted spider mite</name>
    <dbReference type="NCBI Taxonomy" id="32264"/>
    <lineage>
        <taxon>Eukaryota</taxon>
        <taxon>Metazoa</taxon>
        <taxon>Ecdysozoa</taxon>
        <taxon>Arthropoda</taxon>
        <taxon>Chelicerata</taxon>
        <taxon>Arachnida</taxon>
        <taxon>Acari</taxon>
        <taxon>Acariformes</taxon>
        <taxon>Trombidiformes</taxon>
        <taxon>Prostigmata</taxon>
        <taxon>Eleutherengona</taxon>
        <taxon>Raphignathae</taxon>
        <taxon>Tetranychoidea</taxon>
        <taxon>Tetranychidae</taxon>
        <taxon>Tetranychus</taxon>
    </lineage>
</organism>
<gene>
    <name evidence="1" type="primary">107365660</name>
</gene>
<dbReference type="AlphaFoldDB" id="T1KN47"/>
<dbReference type="HOGENOM" id="CLU_071407_3_0_1"/>
<dbReference type="EnsemblMetazoa" id="tetur15g03950.1">
    <property type="protein sequence ID" value="tetur15g03950.1"/>
    <property type="gene ID" value="tetur15g03950"/>
</dbReference>